<dbReference type="GO" id="GO:0008093">
    <property type="term" value="F:cytoskeletal anchor activity"/>
    <property type="evidence" value="ECO:0007669"/>
    <property type="project" value="TreeGrafter"/>
</dbReference>
<evidence type="ECO:0000313" key="10">
    <source>
        <dbReference type="RefSeq" id="XP_013413965.1"/>
    </source>
</evidence>
<feature type="domain" description="Protein inscuteable homologue C-terminal" evidence="3">
    <location>
        <begin position="91"/>
        <end position="541"/>
    </location>
</feature>
<organism evidence="4 8">
    <name type="scientific">Lingula anatina</name>
    <name type="common">Brachiopod</name>
    <name type="synonym">Lingula unguis</name>
    <dbReference type="NCBI Taxonomy" id="7574"/>
    <lineage>
        <taxon>Eukaryota</taxon>
        <taxon>Metazoa</taxon>
        <taxon>Spiralia</taxon>
        <taxon>Lophotrochozoa</taxon>
        <taxon>Brachiopoda</taxon>
        <taxon>Linguliformea</taxon>
        <taxon>Lingulata</taxon>
        <taxon>Lingulida</taxon>
        <taxon>Linguloidea</taxon>
        <taxon>Lingulidae</taxon>
        <taxon>Lingula</taxon>
    </lineage>
</organism>
<dbReference type="GO" id="GO:0045179">
    <property type="term" value="C:apical cortex"/>
    <property type="evidence" value="ECO:0007669"/>
    <property type="project" value="TreeGrafter"/>
</dbReference>
<evidence type="ECO:0000313" key="8">
    <source>
        <dbReference type="RefSeq" id="XP_013413963.1"/>
    </source>
</evidence>
<dbReference type="SMART" id="SM00185">
    <property type="entry name" value="ARM"/>
    <property type="match status" value="3"/>
</dbReference>
<protein>
    <submittedName>
        <fullName evidence="5 6">Protein inscuteable homolog isoform X2</fullName>
    </submittedName>
</protein>
<evidence type="ECO:0000256" key="1">
    <source>
        <dbReference type="PROSITE-ProRule" id="PRU00259"/>
    </source>
</evidence>
<evidence type="ECO:0000313" key="4">
    <source>
        <dbReference type="Proteomes" id="UP000085678"/>
    </source>
</evidence>
<dbReference type="CDD" id="cd21966">
    <property type="entry name" value="INSC_LBD"/>
    <property type="match status" value="1"/>
</dbReference>
<gene>
    <name evidence="5 6 7 8 9 10" type="primary">LOC106176223</name>
</gene>
<dbReference type="PROSITE" id="PS50176">
    <property type="entry name" value="ARM_REPEAT"/>
    <property type="match status" value="1"/>
</dbReference>
<dbReference type="RefSeq" id="XP_013413960.1">
    <property type="nucleotide sequence ID" value="XM_013558506.2"/>
</dbReference>
<dbReference type="InterPro" id="IPR011989">
    <property type="entry name" value="ARM-like"/>
</dbReference>
<evidence type="ECO:0000313" key="7">
    <source>
        <dbReference type="RefSeq" id="XP_013413962.1"/>
    </source>
</evidence>
<dbReference type="GO" id="GO:0045176">
    <property type="term" value="P:apical protein localization"/>
    <property type="evidence" value="ECO:0007669"/>
    <property type="project" value="TreeGrafter"/>
</dbReference>
<dbReference type="RefSeq" id="XP_013413965.1">
    <property type="nucleotide sequence ID" value="XM_013558511.1"/>
</dbReference>
<dbReference type="InterPro" id="IPR038205">
    <property type="entry name" value="INSC_LBD_sf"/>
</dbReference>
<dbReference type="Pfam" id="PF19427">
    <property type="entry name" value="Insc_C"/>
    <property type="match status" value="1"/>
</dbReference>
<dbReference type="InterPro" id="IPR016024">
    <property type="entry name" value="ARM-type_fold"/>
</dbReference>
<dbReference type="RefSeq" id="XP_013413964.1">
    <property type="nucleotide sequence ID" value="XM_013558510.1"/>
</dbReference>
<evidence type="ECO:0000313" key="9">
    <source>
        <dbReference type="RefSeq" id="XP_013413964.1"/>
    </source>
</evidence>
<dbReference type="RefSeq" id="XP_013413963.1">
    <property type="nucleotide sequence ID" value="XM_013558509.1"/>
</dbReference>
<dbReference type="Gene3D" id="6.20.200.10">
    <property type="entry name" value="Inscuteable LGN-binding domain"/>
    <property type="match status" value="1"/>
</dbReference>
<dbReference type="Gene3D" id="1.25.10.10">
    <property type="entry name" value="Leucine-rich Repeat Variant"/>
    <property type="match status" value="2"/>
</dbReference>
<feature type="domain" description="Protein inscuteable homologue LGN-binding" evidence="2">
    <location>
        <begin position="36"/>
        <end position="64"/>
    </location>
</feature>
<name>A0A1S3JUG0_LINAN</name>
<dbReference type="OrthoDB" id="5796379at2759"/>
<dbReference type="InterPro" id="IPR045789">
    <property type="entry name" value="Insc_C"/>
</dbReference>
<dbReference type="PANTHER" id="PTHR21386">
    <property type="entry name" value="INSCUTEABLE"/>
    <property type="match status" value="1"/>
</dbReference>
<proteinExistence type="predicted"/>
<dbReference type="Pfam" id="PF16748">
    <property type="entry name" value="INSC_LBD"/>
    <property type="match status" value="1"/>
</dbReference>
<evidence type="ECO:0000259" key="2">
    <source>
        <dbReference type="Pfam" id="PF16748"/>
    </source>
</evidence>
<dbReference type="GeneID" id="106176223"/>
<feature type="repeat" description="ARM" evidence="1">
    <location>
        <begin position="419"/>
        <end position="473"/>
    </location>
</feature>
<dbReference type="PANTHER" id="PTHR21386:SF0">
    <property type="entry name" value="PROTEIN INSCUTEABLE HOMOLOG"/>
    <property type="match status" value="1"/>
</dbReference>
<dbReference type="SUPFAM" id="SSF48371">
    <property type="entry name" value="ARM repeat"/>
    <property type="match status" value="1"/>
</dbReference>
<evidence type="ECO:0000259" key="3">
    <source>
        <dbReference type="Pfam" id="PF19427"/>
    </source>
</evidence>
<evidence type="ECO:0000313" key="6">
    <source>
        <dbReference type="RefSeq" id="XP_013413960.1"/>
    </source>
</evidence>
<keyword evidence="4" id="KW-1185">Reference proteome</keyword>
<dbReference type="InterPro" id="IPR031938">
    <property type="entry name" value="INSC_LBD"/>
</dbReference>
<evidence type="ECO:0000313" key="5">
    <source>
        <dbReference type="RefSeq" id="XP_013413959.1"/>
    </source>
</evidence>
<dbReference type="AlphaFoldDB" id="A0A1S3JUG0"/>
<dbReference type="GO" id="GO:0000132">
    <property type="term" value="P:establishment of mitotic spindle orientation"/>
    <property type="evidence" value="ECO:0007669"/>
    <property type="project" value="TreeGrafter"/>
</dbReference>
<sequence length="541" mass="59965">MNFSQGGAQYGRYHYYQPQKLRWSSHLQSRVKLPTEIDSVQKWLSELRWNTESECMSVLQGKSLVTKQSHDSSTVSSAKSTKDRLDAIRSRAHVISAEFAKLFKKIEKERWKHIKGGACRITSQVRSLLHDINTSIQDMPPYLFEEEAVIIEESAKLAQYIDSLGEINGHKPNTLPLVNMLTTIGQSFSAVVDMALGYLIQQMIQSIEDATSPHFISASLSHLISLGLEGEHMCFLIAREGGVRVLFEVCRQSKFEFAHSQALRAIATVCCVSESILELEKAAGVECLTDILCNEGTTEHLRSEAAGVVAQITSPCLDHNQHISGFIENMEDLIQALLKLCMQTHSHEVFLLATAAIANITFMDSMACDSLMQFDAARIMIEACQVNKAESMFAKDQVATILANMAVLENCSAEITENNGMELLLHFLHQRPSPQAAEAERSACERVHQKAAIALTRLSKDAENAHIIVELGGIPRLVQLCRNITERNNSDGVLIACLAALRKIATVCGVQEFSAADIQQLIKPTLVDSYLICSQLEESFV</sequence>
<dbReference type="GO" id="GO:0009786">
    <property type="term" value="P:regulation of asymmetric cell division"/>
    <property type="evidence" value="ECO:0007669"/>
    <property type="project" value="TreeGrafter"/>
</dbReference>
<dbReference type="RefSeq" id="XP_013413962.1">
    <property type="nucleotide sequence ID" value="XM_013558508.1"/>
</dbReference>
<reference evidence="5 6" key="1">
    <citation type="submission" date="2025-04" db="UniProtKB">
        <authorList>
            <consortium name="RefSeq"/>
        </authorList>
    </citation>
    <scope>IDENTIFICATION</scope>
    <source>
        <tissue evidence="5 6">Gonads</tissue>
    </source>
</reference>
<dbReference type="InterPro" id="IPR000225">
    <property type="entry name" value="Armadillo"/>
</dbReference>
<dbReference type="Proteomes" id="UP000085678">
    <property type="component" value="Unplaced"/>
</dbReference>
<dbReference type="RefSeq" id="XP_013413959.1">
    <property type="nucleotide sequence ID" value="XM_013558505.1"/>
</dbReference>
<accession>A0A1S3JUG0</accession>
<dbReference type="GO" id="GO:0008356">
    <property type="term" value="P:asymmetric cell division"/>
    <property type="evidence" value="ECO:0007669"/>
    <property type="project" value="InterPro"/>
</dbReference>
<dbReference type="InterPro" id="IPR039921">
    <property type="entry name" value="Inscuteable"/>
</dbReference>